<comment type="caution">
    <text evidence="9">The sequence shown here is derived from an EMBL/GenBank/DDBJ whole genome shotgun (WGS) entry which is preliminary data.</text>
</comment>
<dbReference type="Pfam" id="PF04043">
    <property type="entry name" value="PMEI"/>
    <property type="match status" value="1"/>
</dbReference>
<dbReference type="Proteomes" id="UP000317650">
    <property type="component" value="Chromosome 3"/>
</dbReference>
<evidence type="ECO:0000256" key="6">
    <source>
        <dbReference type="PROSITE-ProRule" id="PRU10040"/>
    </source>
</evidence>
<dbReference type="NCBIfam" id="TIGR01614">
    <property type="entry name" value="PME_inhib"/>
    <property type="match status" value="1"/>
</dbReference>
<protein>
    <recommendedName>
        <fullName evidence="7">Pectinesterase</fullName>
        <ecNumber evidence="7">3.1.1.11</ecNumber>
    </recommendedName>
</protein>
<dbReference type="InterPro" id="IPR006501">
    <property type="entry name" value="Pectinesterase_inhib_dom"/>
</dbReference>
<gene>
    <name evidence="9" type="ORF">C4D60_Mb03t05630</name>
</gene>
<evidence type="ECO:0000256" key="2">
    <source>
        <dbReference type="ARBA" id="ARBA00006027"/>
    </source>
</evidence>
<dbReference type="Gene3D" id="2.160.20.10">
    <property type="entry name" value="Single-stranded right-handed beta-helix, Pectin lyase-like"/>
    <property type="match status" value="1"/>
</dbReference>
<comment type="similarity">
    <text evidence="3">In the C-terminal section; belongs to the pectinesterase family.</text>
</comment>
<feature type="signal peptide" evidence="7">
    <location>
        <begin position="1"/>
        <end position="26"/>
    </location>
</feature>
<dbReference type="EMBL" id="PYDT01000006">
    <property type="protein sequence ID" value="THU57637.1"/>
    <property type="molecule type" value="Genomic_DNA"/>
</dbReference>
<evidence type="ECO:0000256" key="7">
    <source>
        <dbReference type="RuleBase" id="RU000589"/>
    </source>
</evidence>
<reference evidence="9 10" key="1">
    <citation type="journal article" date="2019" name="Nat. Plants">
        <title>Genome sequencing of Musa balbisiana reveals subgenome evolution and function divergence in polyploid bananas.</title>
        <authorList>
            <person name="Yao X."/>
        </authorList>
    </citation>
    <scope>NUCLEOTIDE SEQUENCE [LARGE SCALE GENOMIC DNA]</scope>
    <source>
        <strain evidence="10">cv. DH-PKW</strain>
        <tissue evidence="9">Leaves</tissue>
    </source>
</reference>
<evidence type="ECO:0000259" key="8">
    <source>
        <dbReference type="SMART" id="SM00856"/>
    </source>
</evidence>
<dbReference type="GO" id="GO:0045490">
    <property type="term" value="P:pectin catabolic process"/>
    <property type="evidence" value="ECO:0007669"/>
    <property type="project" value="UniProtKB-UniRule"/>
</dbReference>
<dbReference type="PROSITE" id="PS00503">
    <property type="entry name" value="PECTINESTERASE_2"/>
    <property type="match status" value="1"/>
</dbReference>
<comment type="catalytic activity">
    <reaction evidence="7">
        <text>[(1-&gt;4)-alpha-D-galacturonosyl methyl ester](n) + n H2O = [(1-&gt;4)-alpha-D-galacturonosyl](n) + n methanol + n H(+)</text>
        <dbReference type="Rhea" id="RHEA:22380"/>
        <dbReference type="Rhea" id="RHEA-COMP:14570"/>
        <dbReference type="Rhea" id="RHEA-COMP:14573"/>
        <dbReference type="ChEBI" id="CHEBI:15377"/>
        <dbReference type="ChEBI" id="CHEBI:15378"/>
        <dbReference type="ChEBI" id="CHEBI:17790"/>
        <dbReference type="ChEBI" id="CHEBI:140522"/>
        <dbReference type="ChEBI" id="CHEBI:140523"/>
        <dbReference type="EC" id="3.1.1.11"/>
    </reaction>
</comment>
<dbReference type="SUPFAM" id="SSF51126">
    <property type="entry name" value="Pectin lyase-like"/>
    <property type="match status" value="1"/>
</dbReference>
<evidence type="ECO:0000256" key="3">
    <source>
        <dbReference type="ARBA" id="ARBA00007786"/>
    </source>
</evidence>
<dbReference type="InterPro" id="IPR000070">
    <property type="entry name" value="Pectinesterase_cat"/>
</dbReference>
<name>A0A4S8J7R8_MUSBA</name>
<dbReference type="UniPathway" id="UPA00545">
    <property type="reaction ID" value="UER00823"/>
</dbReference>
<feature type="chain" id="PRO_5020980881" description="Pectinesterase" evidence="7">
    <location>
        <begin position="27"/>
        <end position="548"/>
    </location>
</feature>
<dbReference type="SUPFAM" id="SSF101148">
    <property type="entry name" value="Plant invertase/pectin methylesterase inhibitor"/>
    <property type="match status" value="1"/>
</dbReference>
<dbReference type="EC" id="3.1.1.11" evidence="7"/>
<dbReference type="Gene3D" id="1.20.140.40">
    <property type="entry name" value="Invertase/pectin methylesterase inhibitor family protein"/>
    <property type="match status" value="1"/>
</dbReference>
<keyword evidence="4 7" id="KW-0378">Hydrolase</keyword>
<dbReference type="GO" id="GO:0042545">
    <property type="term" value="P:cell wall modification"/>
    <property type="evidence" value="ECO:0007669"/>
    <property type="project" value="UniProtKB-UniRule"/>
</dbReference>
<proteinExistence type="inferred from homology"/>
<organism evidence="9 10">
    <name type="scientific">Musa balbisiana</name>
    <name type="common">Banana</name>
    <dbReference type="NCBI Taxonomy" id="52838"/>
    <lineage>
        <taxon>Eukaryota</taxon>
        <taxon>Viridiplantae</taxon>
        <taxon>Streptophyta</taxon>
        <taxon>Embryophyta</taxon>
        <taxon>Tracheophyta</taxon>
        <taxon>Spermatophyta</taxon>
        <taxon>Magnoliopsida</taxon>
        <taxon>Liliopsida</taxon>
        <taxon>Zingiberales</taxon>
        <taxon>Musaceae</taxon>
        <taxon>Musa</taxon>
    </lineage>
</organism>
<evidence type="ECO:0000313" key="9">
    <source>
        <dbReference type="EMBL" id="THU57637.1"/>
    </source>
</evidence>
<evidence type="ECO:0000256" key="5">
    <source>
        <dbReference type="ARBA" id="ARBA00023085"/>
    </source>
</evidence>
<comment type="pathway">
    <text evidence="1 7">Glycan metabolism; pectin degradation; 2-dehydro-3-deoxy-D-gluconate from pectin: step 1/5.</text>
</comment>
<dbReference type="GO" id="GO:0030599">
    <property type="term" value="F:pectinesterase activity"/>
    <property type="evidence" value="ECO:0007669"/>
    <property type="project" value="UniProtKB-UniRule"/>
</dbReference>
<dbReference type="AlphaFoldDB" id="A0A4S8J7R8"/>
<keyword evidence="7" id="KW-0732">Signal</keyword>
<dbReference type="STRING" id="52838.A0A4S8J7R8"/>
<keyword evidence="5 7" id="KW-0063">Aspartyl esterase</keyword>
<dbReference type="GO" id="GO:0004857">
    <property type="term" value="F:enzyme inhibitor activity"/>
    <property type="evidence" value="ECO:0007669"/>
    <property type="project" value="InterPro"/>
</dbReference>
<dbReference type="InterPro" id="IPR033131">
    <property type="entry name" value="Pectinesterase_Asp_AS"/>
</dbReference>
<accession>A0A4S8J7R8</accession>
<sequence length="548" mass="58801">MASSLTWSLFLASLLFLFTLPSPTLSSDVVSSSGNTGAESSVRDLCRSTPYPAACLDSLKLSVSITINPSVLSLALRTLQAAISEAAKLSSVLSSAGRPGAVVESQRSSLQDCQELHQITVASLRRSAGLVKPEARKLADARAYLAAALTNRATCLEGLAGARGPLKATLVDSWLAAYAHVSNSLSLVARSGGRKGRRLSSARSFRSRGGAGFPAWVGRRERQLLQDGDYGDVDPDSVVTVAADGTGNFTTLGEAVAWAPSNSDDRTIILVRAGVYEEHVDIPSDKTNIVLIGDGSDVTVIRGNRSVGDGWTTFRSATVAVSGEGFLARDITFQNVAGPRKGQAVALRVNADLVALYRCVMDGYQDTLYVHSFRQFYRECDVYGTVDFIFGNAAVVLQAGNIVAKMPIPGQSNVITAQSKDDPNEDTGISIQNCTIVASQELASSNVIVKTFLGRPWKNYSTTVYMESYMGGLVDPAGWKEWSGDQGLDTLYYGEYMNSGPGSPTDNRVTWPGFLVMDYDDAYSFTVSEFIYGDEWLESTSFPYDDGI</sequence>
<evidence type="ECO:0000256" key="1">
    <source>
        <dbReference type="ARBA" id="ARBA00005184"/>
    </source>
</evidence>
<dbReference type="CDD" id="cd15798">
    <property type="entry name" value="PMEI-like_3"/>
    <property type="match status" value="1"/>
</dbReference>
<dbReference type="InterPro" id="IPR035513">
    <property type="entry name" value="Invertase/methylesterase_inhib"/>
</dbReference>
<dbReference type="FunFam" id="2.160.20.10:FF:000001">
    <property type="entry name" value="Pectinesterase"/>
    <property type="match status" value="1"/>
</dbReference>
<evidence type="ECO:0000256" key="4">
    <source>
        <dbReference type="ARBA" id="ARBA00022801"/>
    </source>
</evidence>
<dbReference type="Pfam" id="PF01095">
    <property type="entry name" value="Pectinesterase"/>
    <property type="match status" value="1"/>
</dbReference>
<dbReference type="PANTHER" id="PTHR31707">
    <property type="entry name" value="PECTINESTERASE"/>
    <property type="match status" value="1"/>
</dbReference>
<feature type="active site" evidence="6">
    <location>
        <position position="387"/>
    </location>
</feature>
<evidence type="ECO:0000313" key="10">
    <source>
        <dbReference type="Proteomes" id="UP000317650"/>
    </source>
</evidence>
<feature type="domain" description="Pectinesterase inhibitor" evidence="8">
    <location>
        <begin position="37"/>
        <end position="187"/>
    </location>
</feature>
<comment type="similarity">
    <text evidence="2">In the N-terminal section; belongs to the PMEI family.</text>
</comment>
<keyword evidence="10" id="KW-1185">Reference proteome</keyword>
<dbReference type="InterPro" id="IPR011050">
    <property type="entry name" value="Pectin_lyase_fold/virulence"/>
</dbReference>
<dbReference type="InterPro" id="IPR012334">
    <property type="entry name" value="Pectin_lyas_fold"/>
</dbReference>
<dbReference type="SMART" id="SM00856">
    <property type="entry name" value="PMEI"/>
    <property type="match status" value="1"/>
</dbReference>